<comment type="caution">
    <text evidence="1">The sequence shown here is derived from an EMBL/GenBank/DDBJ whole genome shotgun (WGS) entry which is preliminary data.</text>
</comment>
<gene>
    <name evidence="1" type="ORF">PanWU01x14_152190</name>
</gene>
<dbReference type="CDD" id="cd09272">
    <property type="entry name" value="RNase_HI_RT_Ty1"/>
    <property type="match status" value="1"/>
</dbReference>
<organism evidence="1 2">
    <name type="scientific">Parasponia andersonii</name>
    <name type="common">Sponia andersonii</name>
    <dbReference type="NCBI Taxonomy" id="3476"/>
    <lineage>
        <taxon>Eukaryota</taxon>
        <taxon>Viridiplantae</taxon>
        <taxon>Streptophyta</taxon>
        <taxon>Embryophyta</taxon>
        <taxon>Tracheophyta</taxon>
        <taxon>Spermatophyta</taxon>
        <taxon>Magnoliopsida</taxon>
        <taxon>eudicotyledons</taxon>
        <taxon>Gunneridae</taxon>
        <taxon>Pentapetalae</taxon>
        <taxon>rosids</taxon>
        <taxon>fabids</taxon>
        <taxon>Rosales</taxon>
        <taxon>Cannabaceae</taxon>
        <taxon>Parasponia</taxon>
    </lineage>
</organism>
<keyword evidence="2" id="KW-1185">Reference proteome</keyword>
<dbReference type="STRING" id="3476.A0A2P5CHU1"/>
<proteinExistence type="predicted"/>
<dbReference type="AlphaFoldDB" id="A0A2P5CHU1"/>
<sequence>MRKPIIWCENQGAAALDANSVFHQRTKHTEIDIHFVRDKVLNEELEIRFVPTSDQVADVFTRLVSPARFIQLRSKLQVEVSPFHLKGAVKQNVEMEDMSSASRTLPKLPDI</sequence>
<dbReference type="OrthoDB" id="1165052at2759"/>
<dbReference type="EMBL" id="JXTB01000129">
    <property type="protein sequence ID" value="PON60607.1"/>
    <property type="molecule type" value="Genomic_DNA"/>
</dbReference>
<reference evidence="2" key="1">
    <citation type="submission" date="2016-06" db="EMBL/GenBank/DDBJ databases">
        <title>Parallel loss of symbiosis genes in relatives of nitrogen-fixing non-legume Parasponia.</title>
        <authorList>
            <person name="Van Velzen R."/>
            <person name="Holmer R."/>
            <person name="Bu F."/>
            <person name="Rutten L."/>
            <person name="Van Zeijl A."/>
            <person name="Liu W."/>
            <person name="Santuari L."/>
            <person name="Cao Q."/>
            <person name="Sharma T."/>
            <person name="Shen D."/>
            <person name="Roswanjaya Y."/>
            <person name="Wardhani T."/>
            <person name="Kalhor M.S."/>
            <person name="Jansen J."/>
            <person name="Van den Hoogen J."/>
            <person name="Gungor B."/>
            <person name="Hartog M."/>
            <person name="Hontelez J."/>
            <person name="Verver J."/>
            <person name="Yang W.-C."/>
            <person name="Schijlen E."/>
            <person name="Repin R."/>
            <person name="Schilthuizen M."/>
            <person name="Schranz E."/>
            <person name="Heidstra R."/>
            <person name="Miyata K."/>
            <person name="Fedorova E."/>
            <person name="Kohlen W."/>
            <person name="Bisseling T."/>
            <person name="Smit S."/>
            <person name="Geurts R."/>
        </authorList>
    </citation>
    <scope>NUCLEOTIDE SEQUENCE [LARGE SCALE GENOMIC DNA]</scope>
    <source>
        <strain evidence="2">cv. WU1-14</strain>
    </source>
</reference>
<evidence type="ECO:0000313" key="2">
    <source>
        <dbReference type="Proteomes" id="UP000237105"/>
    </source>
</evidence>
<accession>A0A2P5CHU1</accession>
<protein>
    <submittedName>
        <fullName evidence="1">Uncharacterized protein</fullName>
    </submittedName>
</protein>
<name>A0A2P5CHU1_PARAD</name>
<dbReference type="Proteomes" id="UP000237105">
    <property type="component" value="Unassembled WGS sequence"/>
</dbReference>
<evidence type="ECO:0000313" key="1">
    <source>
        <dbReference type="EMBL" id="PON60607.1"/>
    </source>
</evidence>